<protein>
    <submittedName>
        <fullName evidence="3">Uncharacterized protein</fullName>
    </submittedName>
</protein>
<keyword evidence="2" id="KW-0472">Membrane</keyword>
<keyword evidence="2" id="KW-1133">Transmembrane helix</keyword>
<feature type="transmembrane region" description="Helical" evidence="2">
    <location>
        <begin position="122"/>
        <end position="147"/>
    </location>
</feature>
<name>A0A0H5Q1R3_9ZZZZ</name>
<evidence type="ECO:0000256" key="1">
    <source>
        <dbReference type="SAM" id="Coils"/>
    </source>
</evidence>
<evidence type="ECO:0000313" key="3">
    <source>
        <dbReference type="EMBL" id="CRY95305.1"/>
    </source>
</evidence>
<dbReference type="AlphaFoldDB" id="A0A0H5Q1R3"/>
<accession>A0A0H5Q1R3</accession>
<proteinExistence type="predicted"/>
<organism evidence="3">
    <name type="scientific">uncultured prokaryote</name>
    <dbReference type="NCBI Taxonomy" id="198431"/>
    <lineage>
        <taxon>unclassified sequences</taxon>
        <taxon>environmental samples</taxon>
    </lineage>
</organism>
<keyword evidence="3" id="KW-0614">Plasmid</keyword>
<sequence length="204" mass="21403">MSVSEQELFGLMAVAQEQQQAAAVALERLEAQRAGLEQTIEQARAAVREMEMAGKASALIIEKATRLAVSEAVSGALVAVRDETAQTLGGSVKPAVSALEGVTGRAEQAEQRLSQAAASFSWQWGALWAGTAALLLAVVLGIVLLVVPTPDEIAALRAEVANLEARGGKAALTVCGDKKRLCAEIDTSAPEYGERGQFRILKGY</sequence>
<evidence type="ECO:0000256" key="2">
    <source>
        <dbReference type="SAM" id="Phobius"/>
    </source>
</evidence>
<dbReference type="EMBL" id="LN853216">
    <property type="protein sequence ID" value="CRY95305.1"/>
    <property type="molecule type" value="Genomic_DNA"/>
</dbReference>
<keyword evidence="1" id="KW-0175">Coiled coil</keyword>
<geneLocation type="plasmid" evidence="3">
    <name>pRGRH0585</name>
</geneLocation>
<feature type="coiled-coil region" evidence="1">
    <location>
        <begin position="12"/>
        <end position="53"/>
    </location>
</feature>
<keyword evidence="2" id="KW-0812">Transmembrane</keyword>
<reference evidence="3" key="2">
    <citation type="submission" date="2015-07" db="EMBL/GenBank/DDBJ databases">
        <title>Plasmids, circular viruses and viroids from rat gut.</title>
        <authorList>
            <person name="Jorgensen T.J."/>
            <person name="Hansen M.A."/>
            <person name="Xu Z."/>
            <person name="Tabak M.A."/>
            <person name="Sorensen S.J."/>
            <person name="Hansen L.H."/>
        </authorList>
    </citation>
    <scope>NUCLEOTIDE SEQUENCE</scope>
    <source>
        <plasmid evidence="3">pRGRH0585</plasmid>
    </source>
</reference>
<reference evidence="3" key="1">
    <citation type="submission" date="2015-06" db="EMBL/GenBank/DDBJ databases">
        <authorList>
            <person name="Joergensen T."/>
        </authorList>
    </citation>
    <scope>NUCLEOTIDE SEQUENCE</scope>
    <source>
        <plasmid evidence="3">pRGRH0585</plasmid>
    </source>
</reference>